<evidence type="ECO:0000256" key="1">
    <source>
        <dbReference type="SAM" id="MobiDB-lite"/>
    </source>
</evidence>
<dbReference type="AlphaFoldDB" id="A0A166MQL4"/>
<feature type="region of interest" description="Disordered" evidence="1">
    <location>
        <begin position="1"/>
        <end position="122"/>
    </location>
</feature>
<feature type="compositionally biased region" description="Basic and acidic residues" evidence="1">
    <location>
        <begin position="250"/>
        <end position="261"/>
    </location>
</feature>
<feature type="compositionally biased region" description="Basic and acidic residues" evidence="1">
    <location>
        <begin position="8"/>
        <end position="23"/>
    </location>
</feature>
<gene>
    <name evidence="2" type="ORF">FIBSPDRAFT_888942</name>
</gene>
<accession>A0A166MQL4</accession>
<keyword evidence="3" id="KW-1185">Reference proteome</keyword>
<dbReference type="Proteomes" id="UP000076532">
    <property type="component" value="Unassembled WGS sequence"/>
</dbReference>
<feature type="compositionally biased region" description="Polar residues" evidence="1">
    <location>
        <begin position="74"/>
        <end position="90"/>
    </location>
</feature>
<protein>
    <submittedName>
        <fullName evidence="2">Uncharacterized protein</fullName>
    </submittedName>
</protein>
<sequence length="596" mass="66612">MSRTADSTPREMRILYPQDEAKGVKRGVRGTGTRGYPHRRVEALGSPGGSELNGSQDMLRRRDLHRRQPKRDSYQSSQTPRGDSSKQTHTLVDDTDDNTYISSPHAMSGTKRMMSPTGSNAENRTLTSKFMNILLGPINSTTKSPPGSLKVHELVVELSQTRSTVNRFRAELQTALDQQKNLQSQLEIAQRGEDESRAQLQRTLVELAAAHDELVDYKREAEEELRSLRGGMDSSAKELHAARTEVEKLRKQAKPRGDAALRAKHSNSDIQAAEKEKKGIFTRERREVRLVPKYRRPTTRSFNEPKGLLPRDSVDHVTEAHIQSSGHLSVERLNHAISTVIRQAQEHAAGIAAAQKLNGGVRFKARPPVSQRAALAFAMTHAGLTDNGQALLLDAALHSVVLPQLHDTFFRGEVVPFLTDQTKVLDEVFERIAVKGSWATCQRWRSLAVSGFADLPDPPELDAMAQSLTRDIISRIAWAYGQPRSVFEVDSLSSTLLRDVDAIVRDAYELSIVMKRDVSSVRLSIYLDDRLNRPFDIRKEENAWPQMRARAGDTVVGNYSFGLQRRMEDGSASFLTLPHVVTTALLREVERNARAA</sequence>
<dbReference type="OrthoDB" id="3028347at2759"/>
<reference evidence="2 3" key="1">
    <citation type="journal article" date="2016" name="Mol. Biol. Evol.">
        <title>Comparative Genomics of Early-Diverging Mushroom-Forming Fungi Provides Insights into the Origins of Lignocellulose Decay Capabilities.</title>
        <authorList>
            <person name="Nagy L.G."/>
            <person name="Riley R."/>
            <person name="Tritt A."/>
            <person name="Adam C."/>
            <person name="Daum C."/>
            <person name="Floudas D."/>
            <person name="Sun H."/>
            <person name="Yadav J.S."/>
            <person name="Pangilinan J."/>
            <person name="Larsson K.H."/>
            <person name="Matsuura K."/>
            <person name="Barry K."/>
            <person name="Labutti K."/>
            <person name="Kuo R."/>
            <person name="Ohm R.A."/>
            <person name="Bhattacharya S.S."/>
            <person name="Shirouzu T."/>
            <person name="Yoshinaga Y."/>
            <person name="Martin F.M."/>
            <person name="Grigoriev I.V."/>
            <person name="Hibbett D.S."/>
        </authorList>
    </citation>
    <scope>NUCLEOTIDE SEQUENCE [LARGE SCALE GENOMIC DNA]</scope>
    <source>
        <strain evidence="2 3">CBS 109695</strain>
    </source>
</reference>
<evidence type="ECO:0000313" key="2">
    <source>
        <dbReference type="EMBL" id="KZP24213.1"/>
    </source>
</evidence>
<name>A0A166MQL4_9AGAM</name>
<organism evidence="2 3">
    <name type="scientific">Athelia psychrophila</name>
    <dbReference type="NCBI Taxonomy" id="1759441"/>
    <lineage>
        <taxon>Eukaryota</taxon>
        <taxon>Fungi</taxon>
        <taxon>Dikarya</taxon>
        <taxon>Basidiomycota</taxon>
        <taxon>Agaricomycotina</taxon>
        <taxon>Agaricomycetes</taxon>
        <taxon>Agaricomycetidae</taxon>
        <taxon>Atheliales</taxon>
        <taxon>Atheliaceae</taxon>
        <taxon>Athelia</taxon>
    </lineage>
</organism>
<feature type="region of interest" description="Disordered" evidence="1">
    <location>
        <begin position="250"/>
        <end position="278"/>
    </location>
</feature>
<dbReference type="EMBL" id="KV417527">
    <property type="protein sequence ID" value="KZP24213.1"/>
    <property type="molecule type" value="Genomic_DNA"/>
</dbReference>
<evidence type="ECO:0000313" key="3">
    <source>
        <dbReference type="Proteomes" id="UP000076532"/>
    </source>
</evidence>
<proteinExistence type="predicted"/>